<proteinExistence type="predicted"/>
<name>A0AA39QAY3_9AGAR</name>
<dbReference type="Proteomes" id="UP001175228">
    <property type="component" value="Unassembled WGS sequence"/>
</dbReference>
<keyword evidence="4" id="KW-1185">Reference proteome</keyword>
<evidence type="ECO:0000256" key="2">
    <source>
        <dbReference type="SAM" id="MobiDB-lite"/>
    </source>
</evidence>
<reference evidence="3" key="1">
    <citation type="submission" date="2023-06" db="EMBL/GenBank/DDBJ databases">
        <authorList>
            <consortium name="Lawrence Berkeley National Laboratory"/>
            <person name="Ahrendt S."/>
            <person name="Sahu N."/>
            <person name="Indic B."/>
            <person name="Wong-Bajracharya J."/>
            <person name="Merenyi Z."/>
            <person name="Ke H.-M."/>
            <person name="Monk M."/>
            <person name="Kocsube S."/>
            <person name="Drula E."/>
            <person name="Lipzen A."/>
            <person name="Balint B."/>
            <person name="Henrissat B."/>
            <person name="Andreopoulos B."/>
            <person name="Martin F.M."/>
            <person name="Harder C.B."/>
            <person name="Rigling D."/>
            <person name="Ford K.L."/>
            <person name="Foster G.D."/>
            <person name="Pangilinan J."/>
            <person name="Papanicolaou A."/>
            <person name="Barry K."/>
            <person name="LaButti K."/>
            <person name="Viragh M."/>
            <person name="Koriabine M."/>
            <person name="Yan M."/>
            <person name="Riley R."/>
            <person name="Champramary S."/>
            <person name="Plett K.L."/>
            <person name="Tsai I.J."/>
            <person name="Slot J."/>
            <person name="Sipos G."/>
            <person name="Plett J."/>
            <person name="Nagy L.G."/>
            <person name="Grigoriev I.V."/>
        </authorList>
    </citation>
    <scope>NUCLEOTIDE SEQUENCE</scope>
    <source>
        <strain evidence="3">HWK02</strain>
    </source>
</reference>
<dbReference type="EMBL" id="JAUEPU010000011">
    <property type="protein sequence ID" value="KAK0498561.1"/>
    <property type="molecule type" value="Genomic_DNA"/>
</dbReference>
<protein>
    <submittedName>
        <fullName evidence="3">Uncharacterized protein</fullName>
    </submittedName>
</protein>
<accession>A0AA39QAY3</accession>
<dbReference type="AlphaFoldDB" id="A0AA39QAY3"/>
<keyword evidence="1" id="KW-0175">Coiled coil</keyword>
<feature type="coiled-coil region" evidence="1">
    <location>
        <begin position="15"/>
        <end position="66"/>
    </location>
</feature>
<feature type="region of interest" description="Disordered" evidence="2">
    <location>
        <begin position="116"/>
        <end position="147"/>
    </location>
</feature>
<organism evidence="3 4">
    <name type="scientific">Armillaria luteobubalina</name>
    <dbReference type="NCBI Taxonomy" id="153913"/>
    <lineage>
        <taxon>Eukaryota</taxon>
        <taxon>Fungi</taxon>
        <taxon>Dikarya</taxon>
        <taxon>Basidiomycota</taxon>
        <taxon>Agaricomycotina</taxon>
        <taxon>Agaricomycetes</taxon>
        <taxon>Agaricomycetidae</taxon>
        <taxon>Agaricales</taxon>
        <taxon>Marasmiineae</taxon>
        <taxon>Physalacriaceae</taxon>
        <taxon>Armillaria</taxon>
    </lineage>
</organism>
<evidence type="ECO:0000313" key="3">
    <source>
        <dbReference type="EMBL" id="KAK0498561.1"/>
    </source>
</evidence>
<evidence type="ECO:0000256" key="1">
    <source>
        <dbReference type="SAM" id="Coils"/>
    </source>
</evidence>
<evidence type="ECO:0000313" key="4">
    <source>
        <dbReference type="Proteomes" id="UP001175228"/>
    </source>
</evidence>
<gene>
    <name evidence="3" type="ORF">EDD18DRAFT_93179</name>
</gene>
<comment type="caution">
    <text evidence="3">The sequence shown here is derived from an EMBL/GenBank/DDBJ whole genome shotgun (WGS) entry which is preliminary data.</text>
</comment>
<sequence length="304" mass="35089">MVRDNHHQSIQSAPTDLLEELKDRLEEMVRAYENHTAALQEKIDNLEEERRQLVKEVKTAHQLNIELQRRLESGQDSSTGVTKNYDHALRVIRDLLKDRPLAVEADEELNQTVINDLAALEDSETEESASTVRPRRTAPPTQAPNPPFDIDLLQAHFGAERLPGFVTETHCRSLKWNRWLRYLNIDVDTENAVESLALANDLNLRIHGTDEDLLFVYHPIFLEADGESCFIDWSSKEVNQRIQDYLMKRESDEKPLHVFVLPQNKSKWSYVGAHQIRVLETRDSSPIWARLSNSDQASDCSPYR</sequence>